<name>A0ABS6FSA7_9BACL</name>
<dbReference type="PANTHER" id="PTHR47791:SF3">
    <property type="entry name" value="MEIOTICALLY UP-REGULATED GENE 191 PROTEIN"/>
    <property type="match status" value="1"/>
</dbReference>
<feature type="domain" description="CBM6" evidence="3">
    <location>
        <begin position="396"/>
        <end position="528"/>
    </location>
</feature>
<feature type="domain" description="CBM6" evidence="3">
    <location>
        <begin position="539"/>
        <end position="663"/>
    </location>
</feature>
<dbReference type="Pfam" id="PF03422">
    <property type="entry name" value="CBM_6"/>
    <property type="match status" value="3"/>
</dbReference>
<dbReference type="Proteomes" id="UP000743001">
    <property type="component" value="Unassembled WGS sequence"/>
</dbReference>
<evidence type="ECO:0000313" key="5">
    <source>
        <dbReference type="Proteomes" id="UP000743001"/>
    </source>
</evidence>
<protein>
    <submittedName>
        <fullName evidence="4">Carbohydrate-binding protein</fullName>
    </submittedName>
</protein>
<keyword evidence="5" id="KW-1185">Reference proteome</keyword>
<evidence type="ECO:0000313" key="4">
    <source>
        <dbReference type="EMBL" id="MBU5673103.1"/>
    </source>
</evidence>
<keyword evidence="1 2" id="KW-0732">Signal</keyword>
<dbReference type="PROSITE" id="PS51175">
    <property type="entry name" value="CBM6"/>
    <property type="match status" value="3"/>
</dbReference>
<reference evidence="4 5" key="1">
    <citation type="submission" date="2021-06" db="EMBL/GenBank/DDBJ databases">
        <authorList>
            <person name="Sun Q."/>
            <person name="Li D."/>
        </authorList>
    </citation>
    <scope>NUCLEOTIDE SEQUENCE [LARGE SCALE GENOMIC DNA]</scope>
    <source>
        <strain evidence="4 5">MSJ-6</strain>
    </source>
</reference>
<feature type="signal peptide" evidence="2">
    <location>
        <begin position="1"/>
        <end position="37"/>
    </location>
</feature>
<evidence type="ECO:0000256" key="1">
    <source>
        <dbReference type="ARBA" id="ARBA00022729"/>
    </source>
</evidence>
<dbReference type="CDD" id="cd04084">
    <property type="entry name" value="CBM6_xylanase-like"/>
    <property type="match status" value="3"/>
</dbReference>
<dbReference type="SMART" id="SM00606">
    <property type="entry name" value="CBD_IV"/>
    <property type="match status" value="3"/>
</dbReference>
<dbReference type="RefSeq" id="WP_216479653.1">
    <property type="nucleotide sequence ID" value="NZ_JAHLQJ010000012.1"/>
</dbReference>
<evidence type="ECO:0000256" key="2">
    <source>
        <dbReference type="SAM" id="SignalP"/>
    </source>
</evidence>
<sequence length="912" mass="101029">MNRKNGKRLVFRGTPVLLAFTLVFTAFFGAAASPANAFRASDGDTAIRAFNQYFWDAEAKHFWASSNRGDAYQGFWVEAELWEMVMDAYLHTSDKELKKQLRQQIDDVFEGAVAKYGEDWTDNPFNDDIMWWAMASARAYEITKNIRYLEKAEYYFDFVYDTQWDDEFGGGIWWLNSEHITKNACINFPAAQAAVFLYEITKDKHYLDAASQIFRWGKTVLTDGNGRVFDRIEPVRGGVPDATHYNQGTFIGAAVGLYRATGDSVYLDDAVKAAKFAKEHQVDENKLLNYEGPNGDLKGGKTILVRNLGYLLTALEGKKVSGMHRQFGRQLEEWLAFNAEMAWSHRNGDGIVDGNWVGQKISGIYDSWTASNAVQILNVLQPQKSIMKYVLRNAYDKVEAEKYNIGNGFVLEGSAEGSLQLGGIQAGHYAAYKNIDFGKKGAAGFIARAASGTGGGKIEIRLDRLDGPSVGTVHVEGTGGWNNFIDSVTRLKDNQGNPAKVTGVHDVYLVFEKTQDDYLFNLNWFKFTESDPSRTDAYAKLQAEHFDDSEGVSLQAESGYLDHIKNGAYVLYRGIDFGSGAAGVTVHAASGHQGGKIEIRLDSLTGPLASEIQIPSRGDWKQWMNLMAVVDETLATGIHDVYLVFRGKEGADFPCNLDWFNFTTVKGNARDAYGKLEAEHYNSADSLGTESGGGQTYLAGLFGPNQPYAMYNYIDFRSVSPKELHINAASDTAGGDVEVRIDSVNGPVIANVTISGTGGWQNFRIFSTELTAQVTGKHIVYFLFKGPDWLFNVDKYTFGDHSVFTAPDPEPEPVIDHVPPGEVENVRAISDGRQIRLYWDGPYDLDAKKVLIQVFQGGRKIGSALEIERGKQTAVLSGVSDKNNYSLTIKTVDTSGNRSGGLDFQLKSLLRK</sequence>
<comment type="caution">
    <text evidence="4">The sequence shown here is derived from an EMBL/GenBank/DDBJ whole genome shotgun (WGS) entry which is preliminary data.</text>
</comment>
<gene>
    <name evidence="4" type="ORF">KQJ23_14795</name>
</gene>
<dbReference type="InterPro" id="IPR005198">
    <property type="entry name" value="Glyco_hydro_76"/>
</dbReference>
<dbReference type="InterPro" id="IPR053169">
    <property type="entry name" value="MUG_Protein"/>
</dbReference>
<dbReference type="Pfam" id="PF03663">
    <property type="entry name" value="Glyco_hydro_76"/>
    <property type="match status" value="1"/>
</dbReference>
<dbReference type="InterPro" id="IPR006584">
    <property type="entry name" value="Cellulose-bd_IV"/>
</dbReference>
<feature type="chain" id="PRO_5045444075" evidence="2">
    <location>
        <begin position="38"/>
        <end position="912"/>
    </location>
</feature>
<organism evidence="4 5">
    <name type="scientific">Paenibacillus brevis</name>
    <dbReference type="NCBI Taxonomy" id="2841508"/>
    <lineage>
        <taxon>Bacteria</taxon>
        <taxon>Bacillati</taxon>
        <taxon>Bacillota</taxon>
        <taxon>Bacilli</taxon>
        <taxon>Bacillales</taxon>
        <taxon>Paenibacillaceae</taxon>
        <taxon>Paenibacillus</taxon>
    </lineage>
</organism>
<dbReference type="InterPro" id="IPR005084">
    <property type="entry name" value="CBM6"/>
</dbReference>
<dbReference type="PANTHER" id="PTHR47791">
    <property type="entry name" value="MEIOTICALLY UP-REGULATED GENE 191 PROTEIN"/>
    <property type="match status" value="1"/>
</dbReference>
<accession>A0ABS6FSA7</accession>
<evidence type="ECO:0000259" key="3">
    <source>
        <dbReference type="PROSITE" id="PS51175"/>
    </source>
</evidence>
<proteinExistence type="predicted"/>
<feature type="domain" description="CBM6" evidence="3">
    <location>
        <begin position="674"/>
        <end position="799"/>
    </location>
</feature>
<dbReference type="EMBL" id="JAHLQJ010000012">
    <property type="protein sequence ID" value="MBU5673103.1"/>
    <property type="molecule type" value="Genomic_DNA"/>
</dbReference>